<evidence type="ECO:0000313" key="2">
    <source>
        <dbReference type="EMBL" id="CAL29834.1"/>
    </source>
</evidence>
<reference evidence="2 3" key="1">
    <citation type="journal article" date="2007" name="Genome Res.">
        <title>Genome characteristics of facultatively symbiotic Frankia sp. strains reflect host range and host plant biogeography.</title>
        <authorList>
            <person name="Normand P."/>
            <person name="Lapierre P."/>
            <person name="Tisa L.S."/>
            <person name="Gogarten J.P."/>
            <person name="Alloisio N."/>
            <person name="Bagnarol E."/>
            <person name="Bassi C.A."/>
            <person name="Berry A.M."/>
            <person name="Bickhart D.M."/>
            <person name="Choisne N."/>
            <person name="Couloux A."/>
            <person name="Cournoyer B."/>
            <person name="Cruveiller S."/>
            <person name="Daubin V."/>
            <person name="Demange N."/>
            <person name="Francino M.P."/>
            <person name="Goltsman E."/>
            <person name="Huang Y."/>
            <person name="Kopp O.R."/>
            <person name="Labarre L."/>
            <person name="Lapidus A."/>
            <person name="Lavire C."/>
            <person name="Marechal J."/>
            <person name="Martinez M."/>
            <person name="Mastronunzio J.E."/>
            <person name="Mullin B.C."/>
            <person name="Niemann J."/>
            <person name="Pujic P."/>
            <person name="Rawnsley T."/>
            <person name="Rouy Z."/>
            <person name="Schenowitz C."/>
            <person name="Sellstedt A."/>
            <person name="Tavares F."/>
            <person name="Tomkins J.P."/>
            <person name="Vallenet D."/>
            <person name="Valverde C."/>
            <person name="Wall L.G."/>
            <person name="Wang Y."/>
            <person name="Medigue C."/>
            <person name="Benson D.R."/>
        </authorList>
    </citation>
    <scope>NUCLEOTIDE SEQUENCE [LARGE SCALE GENOMIC DNA]</scope>
    <source>
        <strain evidence="3">DSM 45986 / CECT 9034 / ACN14a</strain>
    </source>
</reference>
<keyword evidence="3" id="KW-1185">Reference proteome</keyword>
<dbReference type="EMBL" id="CT573213">
    <property type="protein sequence ID" value="CAL29834.1"/>
    <property type="molecule type" value="Genomic_DNA"/>
</dbReference>
<gene>
    <name evidence="2" type="ordered locus">FRAAL4441</name>
</gene>
<dbReference type="HOGENOM" id="CLU_2934766_0_0_11"/>
<evidence type="ECO:0000313" key="3">
    <source>
        <dbReference type="Proteomes" id="UP000000657"/>
    </source>
</evidence>
<proteinExistence type="predicted"/>
<organism evidence="2 3">
    <name type="scientific">Frankia alni (strain DSM 45986 / CECT 9034 / ACN14a)</name>
    <dbReference type="NCBI Taxonomy" id="326424"/>
    <lineage>
        <taxon>Bacteria</taxon>
        <taxon>Bacillati</taxon>
        <taxon>Actinomycetota</taxon>
        <taxon>Actinomycetes</taxon>
        <taxon>Frankiales</taxon>
        <taxon>Frankiaceae</taxon>
        <taxon>Frankia</taxon>
    </lineage>
</organism>
<name>Q0RAL2_FRAAA</name>
<evidence type="ECO:0000256" key="1">
    <source>
        <dbReference type="SAM" id="MobiDB-lite"/>
    </source>
</evidence>
<protein>
    <submittedName>
        <fullName evidence="2">Uncharacterized protein</fullName>
    </submittedName>
</protein>
<accession>Q0RAL2</accession>
<dbReference type="Proteomes" id="UP000000657">
    <property type="component" value="Chromosome"/>
</dbReference>
<feature type="region of interest" description="Disordered" evidence="1">
    <location>
        <begin position="40"/>
        <end position="60"/>
    </location>
</feature>
<sequence length="60" mass="6169">MVREPMLARGHARLGPVAPTSAAASVMAAPTVDEVALREQVEASHSGAQATASGTITERR</sequence>
<dbReference type="AlphaFoldDB" id="Q0RAL2"/>
<feature type="compositionally biased region" description="Polar residues" evidence="1">
    <location>
        <begin position="46"/>
        <end position="60"/>
    </location>
</feature>